<feature type="transmembrane region" description="Helical" evidence="9">
    <location>
        <begin position="181"/>
        <end position="201"/>
    </location>
</feature>
<dbReference type="PRINTS" id="PR00175">
    <property type="entry name" value="NAALASMPORT"/>
</dbReference>
<dbReference type="NCBIfam" id="TIGR00835">
    <property type="entry name" value="agcS"/>
    <property type="match status" value="1"/>
</dbReference>
<dbReference type="AlphaFoldDB" id="H1D0B0"/>
<evidence type="ECO:0000256" key="2">
    <source>
        <dbReference type="ARBA" id="ARBA00009261"/>
    </source>
</evidence>
<keyword evidence="8 9" id="KW-0472">Membrane</keyword>
<feature type="transmembrane region" description="Helical" evidence="9">
    <location>
        <begin position="248"/>
        <end position="267"/>
    </location>
</feature>
<sequence length="508" mass="54099">MFRFKVDNAGFQSFIFHGKPAFLYLSYDLEGVVKMDLNYMNVLNSLDSFIWGPPLLVLLVGTGILLTIRLKLLQVFKLPKALKLIFKAQNAGSGDIDSFKALCTALSATVGTGNIVGVATAIAAGGPGAIFWMWLAAFFGMATKYAEGLLAVKYREVDAKGEIAGGPMFYIKNGMGEKYKWLGTLFAIFGVLVAYFGIGTFAQVNSIVDITRMTIGLDPMWTAVILTVLVAAITLGGLQSIAAAASKIVPAMAVIYFISTIGVLIFFADKIPGAVETIISNAFTGSAAAGGFLGSTMIMAMRNGIARGVFSNESGLGSAPIVAAAAKTKWPAEQGLISMTGTFIDTIIICTLTGLTIVVSGEWLNGLNGAALTNAAFKDAFPAFGGYMLMIGLVLFAFTTILGWNYYGERCMIYLAGTKGVLPYRIIFIALVASGAFLKLEAIWVLADIVNGLMAIPNLIALLALSGVVVRETAKYFDHLKTGKDYEEYVDQDPSKEVKAKISANAED</sequence>
<dbReference type="InterPro" id="IPR001463">
    <property type="entry name" value="Na/Ala_symport"/>
</dbReference>
<name>H1D0B0_9FIRM</name>
<dbReference type="PROSITE" id="PS00873">
    <property type="entry name" value="NA_ALANINE_SYMP"/>
    <property type="match status" value="1"/>
</dbReference>
<evidence type="ECO:0000256" key="8">
    <source>
        <dbReference type="ARBA" id="ARBA00023136"/>
    </source>
</evidence>
<keyword evidence="6 9" id="KW-0769">Symport</keyword>
<dbReference type="HOGENOM" id="CLU_024867_1_2_9"/>
<dbReference type="eggNOG" id="COG1115">
    <property type="taxonomic scope" value="Bacteria"/>
</dbReference>
<feature type="transmembrane region" description="Helical" evidence="9">
    <location>
        <begin position="343"/>
        <end position="364"/>
    </location>
</feature>
<dbReference type="Pfam" id="PF01235">
    <property type="entry name" value="Na_Ala_symp"/>
    <property type="match status" value="1"/>
</dbReference>
<feature type="transmembrane region" description="Helical" evidence="9">
    <location>
        <begin position="384"/>
        <end position="406"/>
    </location>
</feature>
<proteinExistence type="inferred from homology"/>
<protein>
    <submittedName>
        <fullName evidence="10">Amino acid carrier protein</fullName>
    </submittedName>
</protein>
<evidence type="ECO:0000256" key="6">
    <source>
        <dbReference type="ARBA" id="ARBA00022847"/>
    </source>
</evidence>
<organism evidence="10 11">
    <name type="scientific">Dialister succinatiphilus YIT 11850</name>
    <dbReference type="NCBI Taxonomy" id="742743"/>
    <lineage>
        <taxon>Bacteria</taxon>
        <taxon>Bacillati</taxon>
        <taxon>Bacillota</taxon>
        <taxon>Negativicutes</taxon>
        <taxon>Veillonellales</taxon>
        <taxon>Veillonellaceae</taxon>
        <taxon>Dialister</taxon>
    </lineage>
</organism>
<keyword evidence="3 9" id="KW-0813">Transport</keyword>
<feature type="transmembrane region" description="Helical" evidence="9">
    <location>
        <begin position="453"/>
        <end position="470"/>
    </location>
</feature>
<dbReference type="EMBL" id="ADLT01000029">
    <property type="protein sequence ID" value="EHO63061.1"/>
    <property type="molecule type" value="Genomic_DNA"/>
</dbReference>
<feature type="transmembrane region" description="Helical" evidence="9">
    <location>
        <begin position="279"/>
        <end position="301"/>
    </location>
</feature>
<dbReference type="FunFam" id="1.20.1740.10:FF:000004">
    <property type="entry name" value="Sodium:alanine symporter family protein"/>
    <property type="match status" value="1"/>
</dbReference>
<dbReference type="PANTHER" id="PTHR30330:SF3">
    <property type="entry name" value="TRANSCRIPTIONAL REGULATOR, LRP FAMILY"/>
    <property type="match status" value="1"/>
</dbReference>
<dbReference type="PATRIC" id="fig|742743.3.peg.1068"/>
<dbReference type="PANTHER" id="PTHR30330">
    <property type="entry name" value="AGSS FAMILY TRANSPORTER, SODIUM-ALANINE"/>
    <property type="match status" value="1"/>
</dbReference>
<evidence type="ECO:0000313" key="10">
    <source>
        <dbReference type="EMBL" id="EHO63061.1"/>
    </source>
</evidence>
<comment type="subcellular location">
    <subcellularLocation>
        <location evidence="1 9">Cell membrane</location>
        <topology evidence="1 9">Multi-pass membrane protein</topology>
    </subcellularLocation>
</comment>
<feature type="transmembrane region" description="Helical" evidence="9">
    <location>
        <begin position="221"/>
        <end position="241"/>
    </location>
</feature>
<dbReference type="GO" id="GO:0005886">
    <property type="term" value="C:plasma membrane"/>
    <property type="evidence" value="ECO:0007669"/>
    <property type="project" value="UniProtKB-SubCell"/>
</dbReference>
<keyword evidence="4 9" id="KW-1003">Cell membrane</keyword>
<evidence type="ECO:0000256" key="1">
    <source>
        <dbReference type="ARBA" id="ARBA00004651"/>
    </source>
</evidence>
<dbReference type="GO" id="GO:0005283">
    <property type="term" value="F:amino acid:sodium symporter activity"/>
    <property type="evidence" value="ECO:0007669"/>
    <property type="project" value="InterPro"/>
</dbReference>
<reference evidence="10 11" key="1">
    <citation type="submission" date="2011-11" db="EMBL/GenBank/DDBJ databases">
        <title>The Genome Sequence of Dialister succinatiphilus YIT 11850.</title>
        <authorList>
            <consortium name="The Broad Institute Genome Sequencing Platform"/>
            <person name="Earl A."/>
            <person name="Ward D."/>
            <person name="Feldgarden M."/>
            <person name="Gevers D."/>
            <person name="Morotomi M."/>
            <person name="Young S.K."/>
            <person name="Zeng Q."/>
            <person name="Gargeya S."/>
            <person name="Fitzgerald M."/>
            <person name="Haas B."/>
            <person name="Abouelleil A."/>
            <person name="Alvarado L."/>
            <person name="Arachchi H.M."/>
            <person name="Berlin A."/>
            <person name="Brown A."/>
            <person name="Chapman S.B."/>
            <person name="Dunbar C."/>
            <person name="Gearin G."/>
            <person name="Goldberg J."/>
            <person name="Griggs A."/>
            <person name="Gujja S."/>
            <person name="Heiman D."/>
            <person name="Howarth C."/>
            <person name="Lui A."/>
            <person name="MacDonald P.J.P."/>
            <person name="Montmayeur A."/>
            <person name="Murphy C."/>
            <person name="Neiman D."/>
            <person name="Pearson M."/>
            <person name="Priest M."/>
            <person name="Roberts A."/>
            <person name="Saif S."/>
            <person name="Shea T."/>
            <person name="Sisk P."/>
            <person name="Stolte C."/>
            <person name="Sykes S."/>
            <person name="Wortman J."/>
            <person name="Nusbaum C."/>
            <person name="Birren B."/>
        </authorList>
    </citation>
    <scope>NUCLEOTIDE SEQUENCE [LARGE SCALE GENOMIC DNA]</scope>
    <source>
        <strain evidence="10 11">YIT 11850</strain>
    </source>
</reference>
<evidence type="ECO:0000313" key="11">
    <source>
        <dbReference type="Proteomes" id="UP000003277"/>
    </source>
</evidence>
<evidence type="ECO:0000256" key="4">
    <source>
        <dbReference type="ARBA" id="ARBA00022475"/>
    </source>
</evidence>
<feature type="transmembrane region" description="Helical" evidence="9">
    <location>
        <begin position="426"/>
        <end position="447"/>
    </location>
</feature>
<comment type="caution">
    <text evidence="10">The sequence shown here is derived from an EMBL/GenBank/DDBJ whole genome shotgun (WGS) entry which is preliminary data.</text>
</comment>
<dbReference type="Proteomes" id="UP000003277">
    <property type="component" value="Unassembled WGS sequence"/>
</dbReference>
<evidence type="ECO:0000256" key="9">
    <source>
        <dbReference type="RuleBase" id="RU363064"/>
    </source>
</evidence>
<keyword evidence="11" id="KW-1185">Reference proteome</keyword>
<evidence type="ECO:0000256" key="7">
    <source>
        <dbReference type="ARBA" id="ARBA00022989"/>
    </source>
</evidence>
<keyword evidence="7 9" id="KW-1133">Transmembrane helix</keyword>
<evidence type="ECO:0000256" key="5">
    <source>
        <dbReference type="ARBA" id="ARBA00022692"/>
    </source>
</evidence>
<accession>H1D0B0</accession>
<dbReference type="Gene3D" id="1.20.1740.10">
    <property type="entry name" value="Amino acid/polyamine transporter I"/>
    <property type="match status" value="1"/>
</dbReference>
<gene>
    <name evidence="10" type="ORF">HMPREF9453_01048</name>
</gene>
<comment type="similarity">
    <text evidence="2 9">Belongs to the alanine or glycine:cation symporter (AGCS) (TC 2.A.25) family.</text>
</comment>
<evidence type="ECO:0000256" key="3">
    <source>
        <dbReference type="ARBA" id="ARBA00022448"/>
    </source>
</evidence>
<feature type="transmembrane region" description="Helical" evidence="9">
    <location>
        <begin position="49"/>
        <end position="68"/>
    </location>
</feature>
<keyword evidence="5 9" id="KW-0812">Transmembrane</keyword>